<keyword evidence="7 10" id="KW-0784">Thiamine biosynthesis</keyword>
<dbReference type="PANTHER" id="PTHR43322">
    <property type="entry name" value="1-D-DEOXYXYLULOSE 5-PHOSPHATE SYNTHASE-RELATED"/>
    <property type="match status" value="1"/>
</dbReference>
<keyword evidence="8 10" id="KW-0786">Thiamine pyrophosphate</keyword>
<keyword evidence="13" id="KW-1185">Reference proteome</keyword>
<gene>
    <name evidence="10" type="primary">dxs</name>
    <name evidence="12" type="ORF">HCT14_06895</name>
</gene>
<dbReference type="Pfam" id="PF02780">
    <property type="entry name" value="Transketolase_C"/>
    <property type="match status" value="1"/>
</dbReference>
<reference evidence="12 13" key="1">
    <citation type="submission" date="2020-03" db="EMBL/GenBank/DDBJ databases">
        <title>Spirochaetal bacteria isolated from arthropods constitute a novel genus Entomospira genus novum within the order Spirochaetales.</title>
        <authorList>
            <person name="Grana-Miraglia L."/>
            <person name="Sikutova S."/>
            <person name="Fingerle V."/>
            <person name="Sing A."/>
            <person name="Castillo-Ramirez S."/>
            <person name="Margos G."/>
            <person name="Rudolf I."/>
        </authorList>
    </citation>
    <scope>NUCLEOTIDE SEQUENCE [LARGE SCALE GENOMIC DNA]</scope>
    <source>
        <strain evidence="12 13">BR193</strain>
    </source>
</reference>
<evidence type="ECO:0000256" key="10">
    <source>
        <dbReference type="HAMAP-Rule" id="MF_00315"/>
    </source>
</evidence>
<dbReference type="CDD" id="cd02007">
    <property type="entry name" value="TPP_DXS"/>
    <property type="match status" value="1"/>
</dbReference>
<dbReference type="CDD" id="cd07033">
    <property type="entry name" value="TPP_PYR_DXS_TK_like"/>
    <property type="match status" value="1"/>
</dbReference>
<dbReference type="EC" id="2.2.1.7" evidence="10"/>
<evidence type="ECO:0000256" key="9">
    <source>
        <dbReference type="ARBA" id="ARBA00023229"/>
    </source>
</evidence>
<feature type="binding site" evidence="10">
    <location>
        <position position="178"/>
    </location>
    <ligand>
        <name>Mg(2+)</name>
        <dbReference type="ChEBI" id="CHEBI:18420"/>
    </ligand>
</feature>
<dbReference type="GO" id="GO:0009228">
    <property type="term" value="P:thiamine biosynthetic process"/>
    <property type="evidence" value="ECO:0007669"/>
    <property type="project" value="UniProtKB-UniRule"/>
</dbReference>
<proteinExistence type="inferred from homology"/>
<feature type="binding site" evidence="10">
    <location>
        <position position="248"/>
    </location>
    <ligand>
        <name>thiamine diphosphate</name>
        <dbReference type="ChEBI" id="CHEBI:58937"/>
    </ligand>
</feature>
<dbReference type="SUPFAM" id="SSF52922">
    <property type="entry name" value="TK C-terminal domain-like"/>
    <property type="match status" value="1"/>
</dbReference>
<dbReference type="InterPro" id="IPR005475">
    <property type="entry name" value="Transketolase-like_Pyr-bd"/>
</dbReference>
<dbReference type="InterPro" id="IPR029061">
    <property type="entry name" value="THDP-binding"/>
</dbReference>
<comment type="caution">
    <text evidence="12">The sequence shown here is derived from an EMBL/GenBank/DDBJ whole genome shotgun (WGS) entry which is preliminary data.</text>
</comment>
<feature type="domain" description="Transketolase-like pyrimidine-binding" evidence="11">
    <location>
        <begin position="272"/>
        <end position="436"/>
    </location>
</feature>
<organism evidence="12 13">
    <name type="scientific">Entomospira entomophila</name>
    <dbReference type="NCBI Taxonomy" id="2719988"/>
    <lineage>
        <taxon>Bacteria</taxon>
        <taxon>Pseudomonadati</taxon>
        <taxon>Spirochaetota</taxon>
        <taxon>Spirochaetia</taxon>
        <taxon>Spirochaetales</taxon>
        <taxon>Spirochaetaceae</taxon>
        <taxon>Entomospira</taxon>
    </lineage>
</organism>
<feature type="binding site" evidence="10">
    <location>
        <begin position="117"/>
        <end position="119"/>
    </location>
    <ligand>
        <name>thiamine diphosphate</name>
        <dbReference type="ChEBI" id="CHEBI:58937"/>
    </ligand>
</feature>
<dbReference type="PANTHER" id="PTHR43322:SF5">
    <property type="entry name" value="1-DEOXY-D-XYLULOSE-5-PHOSPHATE SYNTHASE, CHLOROPLASTIC"/>
    <property type="match status" value="1"/>
</dbReference>
<dbReference type="GO" id="GO:0030976">
    <property type="term" value="F:thiamine pyrophosphate binding"/>
    <property type="evidence" value="ECO:0007669"/>
    <property type="project" value="UniProtKB-UniRule"/>
</dbReference>
<comment type="catalytic activity">
    <reaction evidence="10">
        <text>D-glyceraldehyde 3-phosphate + pyruvate + H(+) = 1-deoxy-D-xylulose 5-phosphate + CO2</text>
        <dbReference type="Rhea" id="RHEA:12605"/>
        <dbReference type="ChEBI" id="CHEBI:15361"/>
        <dbReference type="ChEBI" id="CHEBI:15378"/>
        <dbReference type="ChEBI" id="CHEBI:16526"/>
        <dbReference type="ChEBI" id="CHEBI:57792"/>
        <dbReference type="ChEBI" id="CHEBI:59776"/>
        <dbReference type="EC" id="2.2.1.7"/>
    </reaction>
</comment>
<dbReference type="Pfam" id="PF13292">
    <property type="entry name" value="DXP_synthase_N"/>
    <property type="match status" value="1"/>
</dbReference>
<dbReference type="InterPro" id="IPR049557">
    <property type="entry name" value="Transketolase_CS"/>
</dbReference>
<dbReference type="GO" id="GO:0019288">
    <property type="term" value="P:isopentenyl diphosphate biosynthetic process, methylerythritol 4-phosphate pathway"/>
    <property type="evidence" value="ECO:0007669"/>
    <property type="project" value="TreeGrafter"/>
</dbReference>
<dbReference type="Gene3D" id="3.40.50.970">
    <property type="match status" value="2"/>
</dbReference>
<keyword evidence="5 10" id="KW-0479">Metal-binding</keyword>
<comment type="function">
    <text evidence="10">Catalyzes the acyloin condensation reaction between C atoms 2 and 3 of pyruvate and glyceraldehyde 3-phosphate to yield 1-deoxy-D-xylulose-5-phosphate (DXP).</text>
</comment>
<comment type="cofactor">
    <cofactor evidence="10">
        <name>Mg(2+)</name>
        <dbReference type="ChEBI" id="CHEBI:18420"/>
    </cofactor>
    <text evidence="10">Binds 1 Mg(2+) ion per subunit.</text>
</comment>
<dbReference type="GO" id="GO:0016114">
    <property type="term" value="P:terpenoid biosynthetic process"/>
    <property type="evidence" value="ECO:0007669"/>
    <property type="project" value="UniProtKB-UniRule"/>
</dbReference>
<evidence type="ECO:0000256" key="1">
    <source>
        <dbReference type="ARBA" id="ARBA00004980"/>
    </source>
</evidence>
<dbReference type="RefSeq" id="WP_167700797.1">
    <property type="nucleotide sequence ID" value="NZ_CP118174.1"/>
</dbReference>
<comment type="subunit">
    <text evidence="3 10">Homodimer.</text>
</comment>
<dbReference type="SUPFAM" id="SSF52518">
    <property type="entry name" value="Thiamin diphosphate-binding fold (THDP-binding)"/>
    <property type="match status" value="2"/>
</dbReference>
<dbReference type="NCBIfam" id="NF003933">
    <property type="entry name" value="PRK05444.2-2"/>
    <property type="match status" value="1"/>
</dbReference>
<dbReference type="AlphaFoldDB" id="A0A968GDW2"/>
<feature type="binding site" evidence="10">
    <location>
        <begin position="150"/>
        <end position="151"/>
    </location>
    <ligand>
        <name>thiamine diphosphate</name>
        <dbReference type="ChEBI" id="CHEBI:58937"/>
    </ligand>
</feature>
<evidence type="ECO:0000256" key="3">
    <source>
        <dbReference type="ARBA" id="ARBA00011738"/>
    </source>
</evidence>
<feature type="binding site" evidence="10">
    <location>
        <position position="323"/>
    </location>
    <ligand>
        <name>thiamine diphosphate</name>
        <dbReference type="ChEBI" id="CHEBI:58937"/>
    </ligand>
</feature>
<evidence type="ECO:0000256" key="4">
    <source>
        <dbReference type="ARBA" id="ARBA00022679"/>
    </source>
</evidence>
<comment type="pathway">
    <text evidence="1 10">Metabolic intermediate biosynthesis; 1-deoxy-D-xylulose 5-phosphate biosynthesis; 1-deoxy-D-xylulose 5-phosphate from D-glyceraldehyde 3-phosphate and pyruvate: step 1/1.</text>
</comment>
<dbReference type="GO" id="GO:0005829">
    <property type="term" value="C:cytosol"/>
    <property type="evidence" value="ECO:0007669"/>
    <property type="project" value="TreeGrafter"/>
</dbReference>
<dbReference type="Proteomes" id="UP000711995">
    <property type="component" value="Unassembled WGS sequence"/>
</dbReference>
<evidence type="ECO:0000313" key="13">
    <source>
        <dbReference type="Proteomes" id="UP000711995"/>
    </source>
</evidence>
<dbReference type="GO" id="GO:0000287">
    <property type="term" value="F:magnesium ion binding"/>
    <property type="evidence" value="ECO:0007669"/>
    <property type="project" value="UniProtKB-UniRule"/>
</dbReference>
<dbReference type="GO" id="GO:0008661">
    <property type="term" value="F:1-deoxy-D-xylulose-5-phosphate synthase activity"/>
    <property type="evidence" value="ECO:0007669"/>
    <property type="project" value="UniProtKB-UniRule"/>
</dbReference>
<evidence type="ECO:0000259" key="11">
    <source>
        <dbReference type="SMART" id="SM00861"/>
    </source>
</evidence>
<keyword evidence="4 10" id="KW-0808">Transferase</keyword>
<feature type="binding site" evidence="10">
    <location>
        <position position="76"/>
    </location>
    <ligand>
        <name>thiamine diphosphate</name>
        <dbReference type="ChEBI" id="CHEBI:58937"/>
    </ligand>
</feature>
<protein>
    <recommendedName>
        <fullName evidence="10">1-deoxy-D-xylulose-5-phosphate synthase</fullName>
        <ecNumber evidence="10">2.2.1.7</ecNumber>
    </recommendedName>
    <alternativeName>
        <fullName evidence="10">1-deoxyxylulose-5-phosphate synthase</fullName>
        <shortName evidence="10">DXP synthase</shortName>
        <shortName evidence="10">DXPS</shortName>
    </alternativeName>
</protein>
<feature type="binding site" evidence="10">
    <location>
        <position position="178"/>
    </location>
    <ligand>
        <name>thiamine diphosphate</name>
        <dbReference type="ChEBI" id="CHEBI:58937"/>
    </ligand>
</feature>
<dbReference type="PROSITE" id="PS00801">
    <property type="entry name" value="TRANSKETOLASE_1"/>
    <property type="match status" value="1"/>
</dbReference>
<dbReference type="HAMAP" id="MF_00315">
    <property type="entry name" value="DXP_synth"/>
    <property type="match status" value="1"/>
</dbReference>
<evidence type="ECO:0000256" key="5">
    <source>
        <dbReference type="ARBA" id="ARBA00022723"/>
    </source>
</evidence>
<dbReference type="InterPro" id="IPR005477">
    <property type="entry name" value="Dxylulose-5-P_synthase"/>
</dbReference>
<name>A0A968GDW2_9SPIO</name>
<dbReference type="EMBL" id="JAATLJ010000001">
    <property type="protein sequence ID" value="NIZ41229.1"/>
    <property type="molecule type" value="Genomic_DNA"/>
</dbReference>
<dbReference type="Pfam" id="PF02779">
    <property type="entry name" value="Transket_pyr"/>
    <property type="match status" value="1"/>
</dbReference>
<dbReference type="InterPro" id="IPR033248">
    <property type="entry name" value="Transketolase_C"/>
</dbReference>
<sequence>MINSETTQRIYSLEYIKQQSLDSLVMIANDLRSVMITSLLQTGGHLSSNLGSVELTLAWHYVFDSPRDKLVFDVGHQCYVHKILTDRLDKFPQIRQLDGISGFPRREESEHDIVSTGHASASIGIAAGIVAGQDSLTRHQERVTAFIGDAGLTGGVAFEAINDIGHRQLPVILLLNDNQMSITSGCGALHEHLEQMNTQSNLFTNLGWSYKGGFDGHNLRELVEIFRYAKTYDKPLVIHAKTQKGRGYLPAESDPVKYHGVAGSMHIVPKGISYTQAFADSLVDLARENRQVVAVTAAMSTGTGIAQLQAVMPHRCYDVGIAEQYAVSFGCGLALSGKRPIVALYATFLQRAIDQVIHDVLMQKISMVITLDRAGLVAGDGESHQGLYDIALLQSLPKIVLLAPASQFELNAMLAWAIEQSTLVVIRFPKANFMLERDAIPLTPSPIRLGMGEYWHHDDRRVDILIISLGAMTEQAMIAVRLLAEQGIGVHVYHARFIAPIIEHHWKDVLSPYRVVLTIEEGVLYGGWGLHLSARMASKLPEMLFRQLGVMNPLLPQASREELLQMTGLDAQAICTAVIGITAELMGQDKL</sequence>
<evidence type="ECO:0000256" key="6">
    <source>
        <dbReference type="ARBA" id="ARBA00022842"/>
    </source>
</evidence>
<evidence type="ECO:0000313" key="12">
    <source>
        <dbReference type="EMBL" id="NIZ41229.1"/>
    </source>
</evidence>
<dbReference type="Gene3D" id="3.40.50.920">
    <property type="match status" value="1"/>
</dbReference>
<dbReference type="InterPro" id="IPR009014">
    <property type="entry name" value="Transketo_C/PFOR_II"/>
</dbReference>
<comment type="cofactor">
    <cofactor evidence="10">
        <name>thiamine diphosphate</name>
        <dbReference type="ChEBI" id="CHEBI:58937"/>
    </cofactor>
    <text evidence="10">Binds 1 thiamine pyrophosphate per subunit.</text>
</comment>
<evidence type="ECO:0000256" key="8">
    <source>
        <dbReference type="ARBA" id="ARBA00023052"/>
    </source>
</evidence>
<dbReference type="SMART" id="SM00861">
    <property type="entry name" value="Transket_pyr"/>
    <property type="match status" value="1"/>
</dbReference>
<evidence type="ECO:0000256" key="2">
    <source>
        <dbReference type="ARBA" id="ARBA00011081"/>
    </source>
</evidence>
<accession>A0A968GDW2</accession>
<keyword evidence="9 10" id="KW-0414">Isoprene biosynthesis</keyword>
<keyword evidence="6 10" id="KW-0460">Magnesium</keyword>
<comment type="similarity">
    <text evidence="2 10">Belongs to the transketolase family. DXPS subfamily.</text>
</comment>
<feature type="binding site" evidence="10">
    <location>
        <position position="149"/>
    </location>
    <ligand>
        <name>Mg(2+)</name>
        <dbReference type="ChEBI" id="CHEBI:18420"/>
    </ligand>
</feature>
<evidence type="ECO:0000256" key="7">
    <source>
        <dbReference type="ARBA" id="ARBA00022977"/>
    </source>
</evidence>